<dbReference type="InterPro" id="IPR010982">
    <property type="entry name" value="Lambda_DNA-bd_dom_sf"/>
</dbReference>
<dbReference type="PROSITE" id="PS50943">
    <property type="entry name" value="HTH_CROC1"/>
    <property type="match status" value="1"/>
</dbReference>
<dbReference type="Gene3D" id="1.10.260.40">
    <property type="entry name" value="lambda repressor-like DNA-binding domains"/>
    <property type="match status" value="1"/>
</dbReference>
<dbReference type="Proteomes" id="UP001596138">
    <property type="component" value="Unassembled WGS sequence"/>
</dbReference>
<organism evidence="3 4">
    <name type="scientific">Longivirga aurantiaca</name>
    <dbReference type="NCBI Taxonomy" id="1837743"/>
    <lineage>
        <taxon>Bacteria</taxon>
        <taxon>Bacillati</taxon>
        <taxon>Actinomycetota</taxon>
        <taxon>Actinomycetes</taxon>
        <taxon>Sporichthyales</taxon>
        <taxon>Sporichthyaceae</taxon>
        <taxon>Longivirga</taxon>
    </lineage>
</organism>
<evidence type="ECO:0000313" key="3">
    <source>
        <dbReference type="EMBL" id="MFC6238987.1"/>
    </source>
</evidence>
<name>A0ABW1T556_9ACTN</name>
<feature type="domain" description="HTH cro/C1-type" evidence="2">
    <location>
        <begin position="18"/>
        <end position="71"/>
    </location>
</feature>
<feature type="repeat" description="TPR" evidence="1">
    <location>
        <begin position="405"/>
        <end position="438"/>
    </location>
</feature>
<gene>
    <name evidence="3" type="ORF">ACFQGU_13955</name>
</gene>
<evidence type="ECO:0000256" key="1">
    <source>
        <dbReference type="PROSITE-ProRule" id="PRU00339"/>
    </source>
</evidence>
<reference evidence="4" key="1">
    <citation type="journal article" date="2019" name="Int. J. Syst. Evol. Microbiol.">
        <title>The Global Catalogue of Microorganisms (GCM) 10K type strain sequencing project: providing services to taxonomists for standard genome sequencing and annotation.</title>
        <authorList>
            <consortium name="The Broad Institute Genomics Platform"/>
            <consortium name="The Broad Institute Genome Sequencing Center for Infectious Disease"/>
            <person name="Wu L."/>
            <person name="Ma J."/>
        </authorList>
    </citation>
    <scope>NUCLEOTIDE SEQUENCE [LARGE SCALE GENOMIC DNA]</scope>
    <source>
        <strain evidence="4">CGMCC 4.7317</strain>
    </source>
</reference>
<keyword evidence="4" id="KW-1185">Reference proteome</keyword>
<dbReference type="InterPro" id="IPR011990">
    <property type="entry name" value="TPR-like_helical_dom_sf"/>
</dbReference>
<proteinExistence type="predicted"/>
<keyword evidence="1" id="KW-0802">TPR repeat</keyword>
<dbReference type="CDD" id="cd00093">
    <property type="entry name" value="HTH_XRE"/>
    <property type="match status" value="1"/>
</dbReference>
<dbReference type="InterPro" id="IPR001387">
    <property type="entry name" value="Cro/C1-type_HTH"/>
</dbReference>
<protein>
    <submittedName>
        <fullName evidence="3">Helix-turn-helix domain-containing protein</fullName>
    </submittedName>
</protein>
<dbReference type="SMART" id="SM00530">
    <property type="entry name" value="HTH_XRE"/>
    <property type="match status" value="1"/>
</dbReference>
<dbReference type="PROSITE" id="PS50005">
    <property type="entry name" value="TPR"/>
    <property type="match status" value="1"/>
</dbReference>
<dbReference type="Gene3D" id="1.25.40.10">
    <property type="entry name" value="Tetratricopeptide repeat domain"/>
    <property type="match status" value="2"/>
</dbReference>
<dbReference type="SUPFAM" id="SSF47413">
    <property type="entry name" value="lambda repressor-like DNA-binding domains"/>
    <property type="match status" value="1"/>
</dbReference>
<dbReference type="EMBL" id="JBHSTI010000008">
    <property type="protein sequence ID" value="MFC6238987.1"/>
    <property type="molecule type" value="Genomic_DNA"/>
</dbReference>
<evidence type="ECO:0000259" key="2">
    <source>
        <dbReference type="PROSITE" id="PS50943"/>
    </source>
</evidence>
<evidence type="ECO:0000313" key="4">
    <source>
        <dbReference type="Proteomes" id="UP001596138"/>
    </source>
</evidence>
<comment type="caution">
    <text evidence="3">The sequence shown here is derived from an EMBL/GenBank/DDBJ whole genome shotgun (WGS) entry which is preliminary data.</text>
</comment>
<sequence>MARGADRDAGVETFGSRLRRARLAAGLSQTALAGDDLSPSYVSHLESGRRDPTPAVVALLAGRLGVAPTALAPDAAAGPRHDLLLAQAALGLGNPAEALALLAPWEPRLSDAAALVAEPELFHAAEVRAAALERQGHLLEALRLLETMRTAAESAPARLPWVGVSVSLLRLYREQGDMARAVDLGEAALRRGADLRIDHAPGFAALVSTVAGVYAERGDLVRAQVILDDLIERLGADSSPDDRAKALWNAAINATERGFGGEGMRLVEEASALAAVGSDLMVRTRLRYTRAWILLQQDPPRATEARAELRSLLPEVRQHAGSMLLGPVLSELARAELLLGRPEVARRHAAASLERLDVDQRLERAHSLVLLGAASVALGEEAAGVSMLEDAAASLESSDASRYAAQAWRQLAEVYQRIGDPARALEAMQRALDLVGLAAPRVLPVAVDGPRPAARRRTRV</sequence>
<dbReference type="Pfam" id="PF13560">
    <property type="entry name" value="HTH_31"/>
    <property type="match status" value="1"/>
</dbReference>
<dbReference type="RefSeq" id="WP_386767667.1">
    <property type="nucleotide sequence ID" value="NZ_JBHSTI010000008.1"/>
</dbReference>
<accession>A0ABW1T556</accession>
<dbReference type="SUPFAM" id="SSF48452">
    <property type="entry name" value="TPR-like"/>
    <property type="match status" value="2"/>
</dbReference>
<dbReference type="InterPro" id="IPR019734">
    <property type="entry name" value="TPR_rpt"/>
</dbReference>